<reference evidence="2 3" key="1">
    <citation type="journal article" date="2014" name="Genome Biol. Evol.">
        <title>The secreted proteins of Achlya hypogyna and Thraustotheca clavata identify the ancestral oomycete secretome and reveal gene acquisitions by horizontal gene transfer.</title>
        <authorList>
            <person name="Misner I."/>
            <person name="Blouin N."/>
            <person name="Leonard G."/>
            <person name="Richards T.A."/>
            <person name="Lane C.E."/>
        </authorList>
    </citation>
    <scope>NUCLEOTIDE SEQUENCE [LARGE SCALE GENOMIC DNA]</scope>
    <source>
        <strain evidence="2 3">ATCC 34112</strain>
    </source>
</reference>
<accession>A0A1W0A9P8</accession>
<feature type="compositionally biased region" description="Polar residues" evidence="1">
    <location>
        <begin position="278"/>
        <end position="309"/>
    </location>
</feature>
<organism evidence="2 3">
    <name type="scientific">Thraustotheca clavata</name>
    <dbReference type="NCBI Taxonomy" id="74557"/>
    <lineage>
        <taxon>Eukaryota</taxon>
        <taxon>Sar</taxon>
        <taxon>Stramenopiles</taxon>
        <taxon>Oomycota</taxon>
        <taxon>Saprolegniomycetes</taxon>
        <taxon>Saprolegniales</taxon>
        <taxon>Achlyaceae</taxon>
        <taxon>Thraustotheca</taxon>
    </lineage>
</organism>
<proteinExistence type="predicted"/>
<feature type="compositionally biased region" description="Low complexity" evidence="1">
    <location>
        <begin position="374"/>
        <end position="385"/>
    </location>
</feature>
<protein>
    <submittedName>
        <fullName evidence="2">Uncharacterized protein</fullName>
    </submittedName>
</protein>
<keyword evidence="3" id="KW-1185">Reference proteome</keyword>
<dbReference type="Proteomes" id="UP000243217">
    <property type="component" value="Unassembled WGS sequence"/>
</dbReference>
<evidence type="ECO:0000313" key="3">
    <source>
        <dbReference type="Proteomes" id="UP000243217"/>
    </source>
</evidence>
<evidence type="ECO:0000313" key="2">
    <source>
        <dbReference type="EMBL" id="OQS06965.1"/>
    </source>
</evidence>
<feature type="region of interest" description="Disordered" evidence="1">
    <location>
        <begin position="512"/>
        <end position="533"/>
    </location>
</feature>
<dbReference type="AlphaFoldDB" id="A0A1W0A9P8"/>
<dbReference type="OrthoDB" id="73493at2759"/>
<sequence>MALSAKGIVLVPRKSINENEDKDGLIWQPSASRMSMFRRTSQYRDRQSVLRASRLQIPRDSIKKTSQELKEPCTITVSIVPKLNDHVKNFRKVLKELVSQGMIITGDKLSYDHQGNLAFYSKKNLRKRRQLEKHSTLCRLTRRFWASVVPHSMPMMEYENYENLYLRIHKILMHRFDIRHAIISIQEDWHRDTNGQEGGLSYEKFHLSLFELIGIVDKKIEASDYIELLCLILDGIVHVKEDSAELKPLQDVEYKDVRKRTTSSEVQLFLDNPKAVAQHTSASTSRTKTSPVKPNHTTSSTKIPRQSNRVEPPKATSPRAPNRPTSAPISRQMSKSIPKENPKNTTSTPKLPPKQPVPVTPTPIIRPTSPPKSPIKSTSSTTSSPNKLQRQQKPQTTESNNPPSGENTPEAEVTSPPLKPTSPKLIRPRSSPLKRSPPSPTSTQPVHCEDTNFHAIRTTNYDFDPNKVGLSVGHFPKIIRPGFQLVLQPPLSQEDSDFFLDIEGHNVPLNPVKARLRKTPPPSPPKALTEPNSINLTFDTPRVEPTQPSIVPLKGAILYSAPSIPMEEEWVKRSHARATKMTTRTNLKRLKSLEDVRAAQDENPSITQQIVLATGITPAKLVRQASLNIRHAVANVDRLSSLEEIPSNEFSRECNSMSKFTRHELTQPTTVEATSVVPKLFDRVKSLRRVIEQLVADGNLVTDDPNTYMRQGSLAFYTDKNLFRRIELQHDATLCQLTKLLWNAVVPSHQTMDKKSHKSLFLRIHKALIELFDIKASTIKIEEDWFRDTNDETDYLTYEMFHLSVFELIGMLMKLFFSKSCLNRSMV</sequence>
<feature type="compositionally biased region" description="Polar residues" evidence="1">
    <location>
        <begin position="386"/>
        <end position="407"/>
    </location>
</feature>
<feature type="compositionally biased region" description="Pro residues" evidence="1">
    <location>
        <begin position="350"/>
        <end position="361"/>
    </location>
</feature>
<dbReference type="EMBL" id="JNBS01000288">
    <property type="protein sequence ID" value="OQS06965.1"/>
    <property type="molecule type" value="Genomic_DNA"/>
</dbReference>
<dbReference type="STRING" id="74557.A0A1W0A9P8"/>
<name>A0A1W0A9P8_9STRA</name>
<evidence type="ECO:0000256" key="1">
    <source>
        <dbReference type="SAM" id="MobiDB-lite"/>
    </source>
</evidence>
<gene>
    <name evidence="2" type="ORF">THRCLA_01014</name>
</gene>
<feature type="compositionally biased region" description="Polar residues" evidence="1">
    <location>
        <begin position="323"/>
        <end position="335"/>
    </location>
</feature>
<feature type="region of interest" description="Disordered" evidence="1">
    <location>
        <begin position="269"/>
        <end position="449"/>
    </location>
</feature>
<comment type="caution">
    <text evidence="2">The sequence shown here is derived from an EMBL/GenBank/DDBJ whole genome shotgun (WGS) entry which is preliminary data.</text>
</comment>